<feature type="region of interest" description="Disordered" evidence="2">
    <location>
        <begin position="28"/>
        <end position="60"/>
    </location>
</feature>
<protein>
    <submittedName>
        <fullName evidence="6">Membrane lipoprotein P80</fullName>
    </submittedName>
</protein>
<organism evidence="6 7">
    <name type="scientific">Mycoplasmopsis gallinarum</name>
    <dbReference type="NCBI Taxonomy" id="29557"/>
    <lineage>
        <taxon>Bacteria</taxon>
        <taxon>Bacillati</taxon>
        <taxon>Mycoplasmatota</taxon>
        <taxon>Mycoplasmoidales</taxon>
        <taxon>Metamycoplasmataceae</taxon>
        <taxon>Mycoplasmopsis</taxon>
    </lineage>
</organism>
<evidence type="ECO:0000256" key="2">
    <source>
        <dbReference type="SAM" id="MobiDB-lite"/>
    </source>
</evidence>
<dbReference type="STRING" id="29557.MGALLINA_00720"/>
<feature type="domain" description="Mycoplasma lipoprotein central" evidence="5">
    <location>
        <begin position="278"/>
        <end position="455"/>
    </location>
</feature>
<comment type="caution">
    <text evidence="6">The sequence shown here is derived from an EMBL/GenBank/DDBJ whole genome shotgun (WGS) entry which is preliminary data.</text>
</comment>
<evidence type="ECO:0000313" key="7">
    <source>
        <dbReference type="Proteomes" id="UP000076983"/>
    </source>
</evidence>
<feature type="domain" description="Mycoplasma lipoprotein C-terminal" evidence="4">
    <location>
        <begin position="631"/>
        <end position="734"/>
    </location>
</feature>
<proteinExistence type="inferred from homology"/>
<evidence type="ECO:0000256" key="3">
    <source>
        <dbReference type="SAM" id="SignalP"/>
    </source>
</evidence>
<evidence type="ECO:0000313" key="6">
    <source>
        <dbReference type="EMBL" id="OAB49195.1"/>
    </source>
</evidence>
<dbReference type="NCBIfam" id="NF045826">
    <property type="entry name" value="lipo_P68"/>
    <property type="match status" value="1"/>
</dbReference>
<dbReference type="AlphaFoldDB" id="A0A168RQH9"/>
<evidence type="ECO:0000259" key="4">
    <source>
        <dbReference type="Pfam" id="PF03202"/>
    </source>
</evidence>
<reference evidence="6 7" key="1">
    <citation type="submission" date="2016-03" db="EMBL/GenBank/DDBJ databases">
        <title>Genome sequence of Mycoplasma gallinarum strain Mgn_IPT.</title>
        <authorList>
            <person name="Yacoub E."/>
            <person name="Sirand-Pugnet P."/>
            <person name="Barre A."/>
            <person name="Maurier F."/>
            <person name="Blanchard A."/>
            <person name="Ben Abdelmoumen B.M."/>
        </authorList>
    </citation>
    <scope>NUCLEOTIDE SEQUENCE [LARGE SCALE GENOMIC DNA]</scope>
    <source>
        <strain evidence="6 7">Mgn_IPT</strain>
    </source>
</reference>
<accession>A0A168RQH9</accession>
<keyword evidence="6" id="KW-0449">Lipoprotein</keyword>
<dbReference type="PROSITE" id="PS51257">
    <property type="entry name" value="PROKAR_LIPOPROTEIN"/>
    <property type="match status" value="1"/>
</dbReference>
<dbReference type="Pfam" id="PF03305">
    <property type="entry name" value="Lipoprotein_X"/>
    <property type="match status" value="1"/>
</dbReference>
<feature type="chain" id="PRO_5007900108" evidence="3">
    <location>
        <begin position="26"/>
        <end position="764"/>
    </location>
</feature>
<dbReference type="OrthoDB" id="393769at2"/>
<sequence length="764" mass="82397">MKKNKQLLLGLAAVAGVATPLVALSAGCAPKSDDGNGEKGQGDLKSNIYPNPASKKDRFDTTNTTSVKIGVSFSKGQAQWNAIEALVNEYNAVYATESNGTWTKKAAHELAAVPEGQTPEKFYSAEDLAKYQFNKQLEMFLPVELVRLGDGGYPAADENIANKITSVNRTELVNLTLNYAATASKIAEKGMSLNFADVDPLLDSSSLMQTINAEFLKDNTSTSNIVNAGLWIIPSTKSGNVTAINAPVLSYILETMETNGATINLPDYESYKAQGAGDREAVKALWGEPVAAETIKTLLGAGYVVNQSTFDEAEKLLDFAIKAQKLFTLSSQPNSDVHLFGIDDAVGFIATLTYAQVNARDRDMYIKAITKDTNGYLNKVADYSAFKDKNSKAMKGMEAIYDKLVEAMKAGAVVLQGNGEYTSTSSIKHKYALGFGSSSGYKNNYVTASSSTLAVSALSGETRVDINSAKIAGLAKSDTAIKFTTNNGKNWNTVFYGDEAKAKYNLKIRDEDKATASALLEKITNTDMPKTNATDTVSQLALILPKTATAEVEVLKSLAQSNPDVIGYAGLAFDGVEDAPSKEVFFVFNKENGGKVQISKLGSEQTLQENELFAISAPTKFRATNTKNVVYVQGPSLMGIHSNEAGDKATKLFVKYYLGNSVSASKVASAASYIYPSDALKDYDESTVKNKFLKVVYTQFKNVINNKEYKAYSEIGDINGNIFRNSFKSAWNGVYTAVKNNTNLGGFNNDIIVKVEQGANAIFK</sequence>
<dbReference type="Pfam" id="PF03202">
    <property type="entry name" value="Lipoprotein_10"/>
    <property type="match status" value="1"/>
</dbReference>
<evidence type="ECO:0000259" key="5">
    <source>
        <dbReference type="Pfam" id="PF03305"/>
    </source>
</evidence>
<dbReference type="RefSeq" id="WP_063625846.1">
    <property type="nucleotide sequence ID" value="NZ_LVLH01000014.1"/>
</dbReference>
<gene>
    <name evidence="6" type="ORF">MGALLINA_00720</name>
</gene>
<dbReference type="PATRIC" id="fig|29557.3.peg.55"/>
<dbReference type="Proteomes" id="UP000076983">
    <property type="component" value="Unassembled WGS sequence"/>
</dbReference>
<feature type="signal peptide" evidence="3">
    <location>
        <begin position="1"/>
        <end position="25"/>
    </location>
</feature>
<keyword evidence="7" id="KW-1185">Reference proteome</keyword>
<feature type="compositionally biased region" description="Basic and acidic residues" evidence="2">
    <location>
        <begin position="31"/>
        <end position="42"/>
    </location>
</feature>
<dbReference type="InterPro" id="IPR054825">
    <property type="entry name" value="P68-like"/>
</dbReference>
<evidence type="ECO:0000256" key="1">
    <source>
        <dbReference type="ARBA" id="ARBA00009031"/>
    </source>
</evidence>
<name>A0A168RQH9_9BACT</name>
<dbReference type="InterPro" id="IPR004984">
    <property type="entry name" value="Mycoplasma_lipoprotein_cen_dom"/>
</dbReference>
<dbReference type="EMBL" id="LVLH01000014">
    <property type="protein sequence ID" value="OAB49195.1"/>
    <property type="molecule type" value="Genomic_DNA"/>
</dbReference>
<comment type="similarity">
    <text evidence="1">Belongs to the MG185/MG260 family.</text>
</comment>
<keyword evidence="3" id="KW-0732">Signal</keyword>
<dbReference type="InterPro" id="IPR004890">
    <property type="entry name" value="Lipoprotein_10_C"/>
</dbReference>